<dbReference type="NCBIfam" id="TIGR04019">
    <property type="entry name" value="B_thiol_YtxJ"/>
    <property type="match status" value="1"/>
</dbReference>
<dbReference type="InterPro" id="IPR036249">
    <property type="entry name" value="Thioredoxin-like_sf"/>
</dbReference>
<dbReference type="OrthoDB" id="677051at2"/>
<dbReference type="EMBL" id="QJJQ01000010">
    <property type="protein sequence ID" value="PXW85554.1"/>
    <property type="molecule type" value="Genomic_DNA"/>
</dbReference>
<dbReference type="AlphaFoldDB" id="A0A2V3VX89"/>
<dbReference type="Pfam" id="PF11009">
    <property type="entry name" value="BrxC"/>
    <property type="match status" value="1"/>
</dbReference>
<name>A0A2V3VX89_9BACI</name>
<dbReference type="Proteomes" id="UP000247978">
    <property type="component" value="Unassembled WGS sequence"/>
</dbReference>
<evidence type="ECO:0000313" key="1">
    <source>
        <dbReference type="EMBL" id="PXW85554.1"/>
    </source>
</evidence>
<organism evidence="1 2">
    <name type="scientific">Pseudogracilibacillus auburnensis</name>
    <dbReference type="NCBI Taxonomy" id="1494959"/>
    <lineage>
        <taxon>Bacteria</taxon>
        <taxon>Bacillati</taxon>
        <taxon>Bacillota</taxon>
        <taxon>Bacilli</taxon>
        <taxon>Bacillales</taxon>
        <taxon>Bacillaceae</taxon>
        <taxon>Pseudogracilibacillus</taxon>
    </lineage>
</organism>
<keyword evidence="2" id="KW-1185">Reference proteome</keyword>
<dbReference type="SUPFAM" id="SSF52833">
    <property type="entry name" value="Thioredoxin-like"/>
    <property type="match status" value="1"/>
</dbReference>
<evidence type="ECO:0000313" key="2">
    <source>
        <dbReference type="Proteomes" id="UP000247978"/>
    </source>
</evidence>
<comment type="caution">
    <text evidence="1">The sequence shown here is derived from an EMBL/GenBank/DDBJ whole genome shotgun (WGS) entry which is preliminary data.</text>
</comment>
<proteinExistence type="predicted"/>
<dbReference type="Gene3D" id="3.40.30.10">
    <property type="entry name" value="Glutaredoxin"/>
    <property type="match status" value="1"/>
</dbReference>
<gene>
    <name evidence="1" type="ORF">DFR56_11054</name>
</gene>
<dbReference type="InterPro" id="IPR022551">
    <property type="entry name" value="BrxC"/>
</dbReference>
<protein>
    <submittedName>
        <fullName evidence="1">Bacillithiol system protein YtxJ</fullName>
    </submittedName>
</protein>
<accession>A0A2V3VX89</accession>
<sequence>MALKELVEIDDLTEVWEASREKPVLLFKQSTTCPISADAFDQFNTFLQEDGGKIDAFFVKVRESRPVSDQIAEDLGIRHQSPQLFVVKNKEAAWNASHTKITVDSIKEALQNA</sequence>
<reference evidence="1 2" key="1">
    <citation type="submission" date="2018-05" db="EMBL/GenBank/DDBJ databases">
        <title>Genomic Encyclopedia of Type Strains, Phase IV (KMG-IV): sequencing the most valuable type-strain genomes for metagenomic binning, comparative biology and taxonomic classification.</title>
        <authorList>
            <person name="Goeker M."/>
        </authorList>
    </citation>
    <scope>NUCLEOTIDE SEQUENCE [LARGE SCALE GENOMIC DNA]</scope>
    <source>
        <strain evidence="1 2">DSM 28556</strain>
    </source>
</reference>
<dbReference type="RefSeq" id="WP_110396016.1">
    <property type="nucleotide sequence ID" value="NZ_JADIJL010000026.1"/>
</dbReference>